<sequence length="553" mass="60240">MQLDPQQLKQQRQQQWHAAPAGQAPAESAMAATPCAEDAPGQPSPAAQQIKTPEQLNRQVFISYTSQDKEAQEFACSILAPALYSAGMNVYGDSESLEAGDRWDEKLMDAAANSRVVVAVISPTYLQRFRCMLELDLALHARSGCSQRPLVIPVFVDTPGEGIDAAAVKLFWQQAAQQQLLAEQAAQKQERQQWQRLLSPIEKQWIQPERWARNITVEAEKKQNLHLQGYADFKDAKRQLACAVVQRVVHMMPVQAALPTALFGMEEQQDELQHKLQDRMGVWLYGAGGAGKTTMAKLLFNHLAPGFTHAAMIELQPYEGTEHAAQHLAAALAMLGAKPRAGSSTTVLLAQLCSYVQRERVFGEVTLKSSLNIATALAGLSGMLGADLAVKEGNVGAHGTQLALVTLDPAAQAAVGSWGDSSPCTVQAVRHPLNTLLCRESEADLREIKSNPGNQQEQHLGFKIYPSEDCLEQGLLRDGALKVQLAVLAVGGVFRDHESSMEKKGNMRQLAVHVPDGIVAGIEIGIGSLMMSKKRPARWERSLPGCKVHAPKK</sequence>
<feature type="domain" description="TIR" evidence="2">
    <location>
        <begin position="56"/>
        <end position="219"/>
    </location>
</feature>
<dbReference type="PROSITE" id="PS50104">
    <property type="entry name" value="TIR"/>
    <property type="match status" value="1"/>
</dbReference>
<dbReference type="GO" id="GO:0006952">
    <property type="term" value="P:defense response"/>
    <property type="evidence" value="ECO:0007669"/>
    <property type="project" value="InterPro"/>
</dbReference>
<dbReference type="SUPFAM" id="SSF52540">
    <property type="entry name" value="P-loop containing nucleoside triphosphate hydrolases"/>
    <property type="match status" value="1"/>
</dbReference>
<dbReference type="SMART" id="SM00255">
    <property type="entry name" value="TIR"/>
    <property type="match status" value="1"/>
</dbReference>
<dbReference type="GO" id="GO:0007165">
    <property type="term" value="P:signal transduction"/>
    <property type="evidence" value="ECO:0007669"/>
    <property type="project" value="InterPro"/>
</dbReference>
<dbReference type="Gene3D" id="3.40.50.300">
    <property type="entry name" value="P-loop containing nucleotide triphosphate hydrolases"/>
    <property type="match status" value="1"/>
</dbReference>
<evidence type="ECO:0000256" key="1">
    <source>
        <dbReference type="SAM" id="MobiDB-lite"/>
    </source>
</evidence>
<dbReference type="EMBL" id="FNXT01001196">
    <property type="protein sequence ID" value="SZX73692.1"/>
    <property type="molecule type" value="Genomic_DNA"/>
</dbReference>
<name>A0A383W945_TETOB</name>
<evidence type="ECO:0000313" key="3">
    <source>
        <dbReference type="EMBL" id="SZX73692.1"/>
    </source>
</evidence>
<dbReference type="Gene3D" id="3.40.50.10140">
    <property type="entry name" value="Toll/interleukin-1 receptor homology (TIR) domain"/>
    <property type="match status" value="1"/>
</dbReference>
<reference evidence="3 4" key="1">
    <citation type="submission" date="2016-10" db="EMBL/GenBank/DDBJ databases">
        <authorList>
            <person name="Cai Z."/>
        </authorList>
    </citation>
    <scope>NUCLEOTIDE SEQUENCE [LARGE SCALE GENOMIC DNA]</scope>
</reference>
<dbReference type="Pfam" id="PF13676">
    <property type="entry name" value="TIR_2"/>
    <property type="match status" value="1"/>
</dbReference>
<dbReference type="Proteomes" id="UP000256970">
    <property type="component" value="Unassembled WGS sequence"/>
</dbReference>
<accession>A0A383W945</accession>
<dbReference type="InterPro" id="IPR035897">
    <property type="entry name" value="Toll_tir_struct_dom_sf"/>
</dbReference>
<dbReference type="InterPro" id="IPR044974">
    <property type="entry name" value="Disease_R_plants"/>
</dbReference>
<keyword evidence="4" id="KW-1185">Reference proteome</keyword>
<dbReference type="STRING" id="3088.A0A383W945"/>
<dbReference type="InterPro" id="IPR027417">
    <property type="entry name" value="P-loop_NTPase"/>
</dbReference>
<feature type="compositionally biased region" description="Low complexity" evidence="1">
    <location>
        <begin position="1"/>
        <end position="32"/>
    </location>
</feature>
<evidence type="ECO:0000259" key="2">
    <source>
        <dbReference type="PROSITE" id="PS50104"/>
    </source>
</evidence>
<dbReference type="PANTHER" id="PTHR11017">
    <property type="entry name" value="LEUCINE-RICH REPEAT-CONTAINING PROTEIN"/>
    <property type="match status" value="1"/>
</dbReference>
<proteinExistence type="predicted"/>
<organism evidence="3 4">
    <name type="scientific">Tetradesmus obliquus</name>
    <name type="common">Green alga</name>
    <name type="synonym">Acutodesmus obliquus</name>
    <dbReference type="NCBI Taxonomy" id="3088"/>
    <lineage>
        <taxon>Eukaryota</taxon>
        <taxon>Viridiplantae</taxon>
        <taxon>Chlorophyta</taxon>
        <taxon>core chlorophytes</taxon>
        <taxon>Chlorophyceae</taxon>
        <taxon>CS clade</taxon>
        <taxon>Sphaeropleales</taxon>
        <taxon>Scenedesmaceae</taxon>
        <taxon>Tetradesmus</taxon>
    </lineage>
</organism>
<gene>
    <name evidence="3" type="ORF">BQ4739_LOCUS13945</name>
</gene>
<evidence type="ECO:0000313" key="4">
    <source>
        <dbReference type="Proteomes" id="UP000256970"/>
    </source>
</evidence>
<protein>
    <recommendedName>
        <fullName evidence="2">TIR domain-containing protein</fullName>
    </recommendedName>
</protein>
<feature type="region of interest" description="Disordered" evidence="1">
    <location>
        <begin position="1"/>
        <end position="52"/>
    </location>
</feature>
<dbReference type="AlphaFoldDB" id="A0A383W945"/>
<dbReference type="InterPro" id="IPR000157">
    <property type="entry name" value="TIR_dom"/>
</dbReference>
<dbReference type="SUPFAM" id="SSF52200">
    <property type="entry name" value="Toll/Interleukin receptor TIR domain"/>
    <property type="match status" value="1"/>
</dbReference>